<keyword evidence="4 15" id="KW-0285">Flavoprotein</keyword>
<dbReference type="InterPro" id="IPR023468">
    <property type="entry name" value="Riboflavin_kinase"/>
</dbReference>
<sequence length="313" mass="35139">MELIRGLHNLRDKHKGCVATIGNFDGVHLGHQQVLAQVMQKGKELGLPTVVIIFEPQPREFFSGHDAPPRLTRFDEKVRLLEAQGVDRVLCLTFNERLRSMTADQFVDELLLKGLAVQHFVVGDDFRFGCDRSGDYCMLKRSGRHYGFSVVNTETYDVDDERVSSSRIRRALQSNQLALAEKLLGRPYRVTGRVMHGQKLGRTIGVPTANVRMHRFPCPLTGVYAVTLTGEGLQAEGVANVGMRPTVNGTLPVLEAHLFDFDGDIYGQLLAVEFKAFIRPEQKFDGLEKLKQQIETDIREVREYFLAGAAKAN</sequence>
<dbReference type="PIRSF" id="PIRSF004491">
    <property type="entry name" value="FAD_Synth"/>
    <property type="match status" value="1"/>
</dbReference>
<evidence type="ECO:0000256" key="4">
    <source>
        <dbReference type="ARBA" id="ARBA00022630"/>
    </source>
</evidence>
<dbReference type="EMBL" id="RQXV01000012">
    <property type="protein sequence ID" value="RRC97337.1"/>
    <property type="molecule type" value="Genomic_DNA"/>
</dbReference>
<dbReference type="SUPFAM" id="SSF52374">
    <property type="entry name" value="Nucleotidylyl transferase"/>
    <property type="match status" value="1"/>
</dbReference>
<evidence type="ECO:0000256" key="1">
    <source>
        <dbReference type="ARBA" id="ARBA00002121"/>
    </source>
</evidence>
<dbReference type="Pfam" id="PF06574">
    <property type="entry name" value="FAD_syn"/>
    <property type="match status" value="1"/>
</dbReference>
<accession>A0A3P1SJV9</accession>
<dbReference type="Gene3D" id="3.40.50.620">
    <property type="entry name" value="HUPs"/>
    <property type="match status" value="1"/>
</dbReference>
<keyword evidence="12" id="KW-0511">Multifunctional enzyme</keyword>
<proteinExistence type="inferred from homology"/>
<comment type="catalytic activity">
    <reaction evidence="13 15">
        <text>riboflavin + ATP = FMN + ADP + H(+)</text>
        <dbReference type="Rhea" id="RHEA:14357"/>
        <dbReference type="ChEBI" id="CHEBI:15378"/>
        <dbReference type="ChEBI" id="CHEBI:30616"/>
        <dbReference type="ChEBI" id="CHEBI:57986"/>
        <dbReference type="ChEBI" id="CHEBI:58210"/>
        <dbReference type="ChEBI" id="CHEBI:456216"/>
        <dbReference type="EC" id="2.7.1.26"/>
    </reaction>
</comment>
<evidence type="ECO:0000256" key="6">
    <source>
        <dbReference type="ARBA" id="ARBA00022679"/>
    </source>
</evidence>
<comment type="caution">
    <text evidence="17">The sequence shown here is derived from an EMBL/GenBank/DDBJ whole genome shotgun (WGS) entry which is preliminary data.</text>
</comment>
<reference evidence="17 18" key="1">
    <citation type="submission" date="2018-11" db="EMBL/GenBank/DDBJ databases">
        <title>The draft genome sequence of Amphritea balenae JAMM 1525T.</title>
        <authorList>
            <person name="Fang Z."/>
            <person name="Zhang Y."/>
            <person name="Han X."/>
        </authorList>
    </citation>
    <scope>NUCLEOTIDE SEQUENCE [LARGE SCALE GENOMIC DNA]</scope>
    <source>
        <strain evidence="17 18">JAMM 1525</strain>
    </source>
</reference>
<dbReference type="CDD" id="cd02064">
    <property type="entry name" value="FAD_synthetase_N"/>
    <property type="match status" value="1"/>
</dbReference>
<dbReference type="GO" id="GO:0009231">
    <property type="term" value="P:riboflavin biosynthetic process"/>
    <property type="evidence" value="ECO:0007669"/>
    <property type="project" value="InterPro"/>
</dbReference>
<gene>
    <name evidence="17" type="ORF">EHS89_17670</name>
</gene>
<dbReference type="NCBIfam" id="TIGR00125">
    <property type="entry name" value="cyt_tran_rel"/>
    <property type="match status" value="1"/>
</dbReference>
<evidence type="ECO:0000256" key="8">
    <source>
        <dbReference type="ARBA" id="ARBA00022741"/>
    </source>
</evidence>
<comment type="function">
    <text evidence="1">Catalyzes the phosphorylation of riboflavin to FMN followed by the adenylation of FMN to FAD.</text>
</comment>
<keyword evidence="5 15" id="KW-0288">FMN</keyword>
<dbReference type="InterPro" id="IPR023465">
    <property type="entry name" value="Riboflavin_kinase_dom_sf"/>
</dbReference>
<evidence type="ECO:0000256" key="11">
    <source>
        <dbReference type="ARBA" id="ARBA00022840"/>
    </source>
</evidence>
<dbReference type="EC" id="2.7.7.2" evidence="15"/>
<evidence type="ECO:0000256" key="5">
    <source>
        <dbReference type="ARBA" id="ARBA00022643"/>
    </source>
</evidence>
<dbReference type="NCBIfam" id="TIGR00083">
    <property type="entry name" value="ribF"/>
    <property type="match status" value="1"/>
</dbReference>
<keyword evidence="7 15" id="KW-0548">Nucleotidyltransferase</keyword>
<dbReference type="NCBIfam" id="NF004162">
    <property type="entry name" value="PRK05627.1-5"/>
    <property type="match status" value="1"/>
</dbReference>
<protein>
    <recommendedName>
        <fullName evidence="15">Riboflavin biosynthesis protein</fullName>
    </recommendedName>
    <domain>
        <recommendedName>
            <fullName evidence="15">Riboflavin kinase</fullName>
            <ecNumber evidence="15">2.7.1.26</ecNumber>
        </recommendedName>
        <alternativeName>
            <fullName evidence="15">Flavokinase</fullName>
        </alternativeName>
    </domain>
    <domain>
        <recommendedName>
            <fullName evidence="15">FMN adenylyltransferase</fullName>
            <ecNumber evidence="15">2.7.7.2</ecNumber>
        </recommendedName>
        <alternativeName>
            <fullName evidence="15">FAD pyrophosphorylase</fullName>
        </alternativeName>
        <alternativeName>
            <fullName evidence="15">FAD synthase</fullName>
        </alternativeName>
    </domain>
</protein>
<dbReference type="Proteomes" id="UP000267535">
    <property type="component" value="Unassembled WGS sequence"/>
</dbReference>
<dbReference type="RefSeq" id="WP_124927507.1">
    <property type="nucleotide sequence ID" value="NZ_BMOH01000009.1"/>
</dbReference>
<evidence type="ECO:0000256" key="13">
    <source>
        <dbReference type="ARBA" id="ARBA00047880"/>
    </source>
</evidence>
<evidence type="ECO:0000256" key="7">
    <source>
        <dbReference type="ARBA" id="ARBA00022695"/>
    </source>
</evidence>
<dbReference type="EC" id="2.7.1.26" evidence="15"/>
<keyword evidence="8 15" id="KW-0547">Nucleotide-binding</keyword>
<dbReference type="FunFam" id="3.40.50.620:FF:000021">
    <property type="entry name" value="Riboflavin biosynthesis protein"/>
    <property type="match status" value="1"/>
</dbReference>
<dbReference type="GO" id="GO:0009398">
    <property type="term" value="P:FMN biosynthetic process"/>
    <property type="evidence" value="ECO:0007669"/>
    <property type="project" value="UniProtKB-UniRule"/>
</dbReference>
<feature type="domain" description="Riboflavin kinase" evidence="16">
    <location>
        <begin position="183"/>
        <end position="306"/>
    </location>
</feature>
<dbReference type="NCBIfam" id="NF004159">
    <property type="entry name" value="PRK05627.1-2"/>
    <property type="match status" value="1"/>
</dbReference>
<dbReference type="InterPro" id="IPR004821">
    <property type="entry name" value="Cyt_trans-like"/>
</dbReference>
<evidence type="ECO:0000259" key="16">
    <source>
        <dbReference type="SMART" id="SM00904"/>
    </source>
</evidence>
<dbReference type="GO" id="GO:0008531">
    <property type="term" value="F:riboflavin kinase activity"/>
    <property type="evidence" value="ECO:0007669"/>
    <property type="project" value="UniProtKB-UniRule"/>
</dbReference>
<keyword evidence="9 15" id="KW-0418">Kinase</keyword>
<dbReference type="OrthoDB" id="9803667at2"/>
<comment type="similarity">
    <text evidence="15">Belongs to the ribF family.</text>
</comment>
<dbReference type="PANTHER" id="PTHR22749">
    <property type="entry name" value="RIBOFLAVIN KINASE/FMN ADENYLYLTRANSFERASE"/>
    <property type="match status" value="1"/>
</dbReference>
<evidence type="ECO:0000256" key="10">
    <source>
        <dbReference type="ARBA" id="ARBA00022827"/>
    </source>
</evidence>
<keyword evidence="10 15" id="KW-0274">FAD</keyword>
<evidence type="ECO:0000256" key="2">
    <source>
        <dbReference type="ARBA" id="ARBA00004726"/>
    </source>
</evidence>
<evidence type="ECO:0000256" key="14">
    <source>
        <dbReference type="ARBA" id="ARBA00049494"/>
    </source>
</evidence>
<dbReference type="GO" id="GO:0005524">
    <property type="term" value="F:ATP binding"/>
    <property type="evidence" value="ECO:0007669"/>
    <property type="project" value="UniProtKB-UniRule"/>
</dbReference>
<evidence type="ECO:0000256" key="15">
    <source>
        <dbReference type="PIRNR" id="PIRNR004491"/>
    </source>
</evidence>
<comment type="pathway">
    <text evidence="2 15">Cofactor biosynthesis; FAD biosynthesis; FAD from FMN: step 1/1.</text>
</comment>
<dbReference type="GO" id="GO:0006747">
    <property type="term" value="P:FAD biosynthetic process"/>
    <property type="evidence" value="ECO:0007669"/>
    <property type="project" value="UniProtKB-UniRule"/>
</dbReference>
<dbReference type="GO" id="GO:0003919">
    <property type="term" value="F:FMN adenylyltransferase activity"/>
    <property type="evidence" value="ECO:0007669"/>
    <property type="project" value="UniProtKB-UniRule"/>
</dbReference>
<evidence type="ECO:0000256" key="3">
    <source>
        <dbReference type="ARBA" id="ARBA00005201"/>
    </source>
</evidence>
<dbReference type="InterPro" id="IPR015864">
    <property type="entry name" value="FAD_synthase"/>
</dbReference>
<dbReference type="UniPathway" id="UPA00276">
    <property type="reaction ID" value="UER00406"/>
</dbReference>
<dbReference type="NCBIfam" id="NF004163">
    <property type="entry name" value="PRK05627.1-6"/>
    <property type="match status" value="1"/>
</dbReference>
<dbReference type="Gene3D" id="2.40.30.30">
    <property type="entry name" value="Riboflavin kinase-like"/>
    <property type="match status" value="1"/>
</dbReference>
<dbReference type="InterPro" id="IPR014729">
    <property type="entry name" value="Rossmann-like_a/b/a_fold"/>
</dbReference>
<dbReference type="Pfam" id="PF01687">
    <property type="entry name" value="Flavokinase"/>
    <property type="match status" value="1"/>
</dbReference>
<dbReference type="PANTHER" id="PTHR22749:SF6">
    <property type="entry name" value="RIBOFLAVIN KINASE"/>
    <property type="match status" value="1"/>
</dbReference>
<dbReference type="NCBIfam" id="NF004160">
    <property type="entry name" value="PRK05627.1-3"/>
    <property type="match status" value="1"/>
</dbReference>
<keyword evidence="11 15" id="KW-0067">ATP-binding</keyword>
<evidence type="ECO:0000256" key="9">
    <source>
        <dbReference type="ARBA" id="ARBA00022777"/>
    </source>
</evidence>
<dbReference type="UniPathway" id="UPA00277">
    <property type="reaction ID" value="UER00407"/>
</dbReference>
<name>A0A3P1SJV9_9GAMM</name>
<dbReference type="SUPFAM" id="SSF82114">
    <property type="entry name" value="Riboflavin kinase-like"/>
    <property type="match status" value="1"/>
</dbReference>
<evidence type="ECO:0000256" key="12">
    <source>
        <dbReference type="ARBA" id="ARBA00023268"/>
    </source>
</evidence>
<comment type="catalytic activity">
    <reaction evidence="14 15">
        <text>FMN + ATP + H(+) = FAD + diphosphate</text>
        <dbReference type="Rhea" id="RHEA:17237"/>
        <dbReference type="ChEBI" id="CHEBI:15378"/>
        <dbReference type="ChEBI" id="CHEBI:30616"/>
        <dbReference type="ChEBI" id="CHEBI:33019"/>
        <dbReference type="ChEBI" id="CHEBI:57692"/>
        <dbReference type="ChEBI" id="CHEBI:58210"/>
        <dbReference type="EC" id="2.7.7.2"/>
    </reaction>
</comment>
<dbReference type="SMART" id="SM00904">
    <property type="entry name" value="Flavokinase"/>
    <property type="match status" value="1"/>
</dbReference>
<keyword evidence="6 15" id="KW-0808">Transferase</keyword>
<dbReference type="AlphaFoldDB" id="A0A3P1SJV9"/>
<dbReference type="InterPro" id="IPR015865">
    <property type="entry name" value="Riboflavin_kinase_bac/euk"/>
</dbReference>
<evidence type="ECO:0000313" key="18">
    <source>
        <dbReference type="Proteomes" id="UP000267535"/>
    </source>
</evidence>
<evidence type="ECO:0000313" key="17">
    <source>
        <dbReference type="EMBL" id="RRC97337.1"/>
    </source>
</evidence>
<organism evidence="17 18">
    <name type="scientific">Amphritea balenae</name>
    <dbReference type="NCBI Taxonomy" id="452629"/>
    <lineage>
        <taxon>Bacteria</taxon>
        <taxon>Pseudomonadati</taxon>
        <taxon>Pseudomonadota</taxon>
        <taxon>Gammaproteobacteria</taxon>
        <taxon>Oceanospirillales</taxon>
        <taxon>Oceanospirillaceae</taxon>
        <taxon>Amphritea</taxon>
    </lineage>
</organism>
<dbReference type="InterPro" id="IPR002606">
    <property type="entry name" value="Riboflavin_kinase_bac"/>
</dbReference>
<keyword evidence="18" id="KW-1185">Reference proteome</keyword>
<comment type="pathway">
    <text evidence="3 15">Cofactor biosynthesis; FMN biosynthesis; FMN from riboflavin (ATP route): step 1/1.</text>
</comment>